<feature type="zinc finger region" description="C3H1-type" evidence="5">
    <location>
        <begin position="422"/>
        <end position="449"/>
    </location>
</feature>
<protein>
    <submittedName>
        <fullName evidence="8">Zinc finger protein</fullName>
    </submittedName>
</protein>
<dbReference type="Proteomes" id="UP000195402">
    <property type="component" value="Unassembled WGS sequence"/>
</dbReference>
<dbReference type="Gene3D" id="4.10.1000.10">
    <property type="entry name" value="Zinc finger, CCCH-type"/>
    <property type="match status" value="1"/>
</dbReference>
<name>A0A200QDC0_MACCD</name>
<feature type="compositionally biased region" description="Polar residues" evidence="6">
    <location>
        <begin position="602"/>
        <end position="617"/>
    </location>
</feature>
<dbReference type="PANTHER" id="PTHR13119">
    <property type="entry name" value="ZINC FINGER CCCH DOMAIN-CONTAINING PROTEI"/>
    <property type="match status" value="1"/>
</dbReference>
<dbReference type="PROSITE" id="PS50103">
    <property type="entry name" value="ZF_C3H1"/>
    <property type="match status" value="3"/>
</dbReference>
<feature type="domain" description="C3H1-type" evidence="7">
    <location>
        <begin position="422"/>
        <end position="449"/>
    </location>
</feature>
<keyword evidence="3 5" id="KW-0863">Zinc-finger</keyword>
<dbReference type="GO" id="GO:0008270">
    <property type="term" value="F:zinc ion binding"/>
    <property type="evidence" value="ECO:0007669"/>
    <property type="project" value="UniProtKB-KW"/>
</dbReference>
<evidence type="ECO:0000256" key="6">
    <source>
        <dbReference type="SAM" id="MobiDB-lite"/>
    </source>
</evidence>
<organism evidence="8 9">
    <name type="scientific">Macleaya cordata</name>
    <name type="common">Five-seeded plume-poppy</name>
    <name type="synonym">Bocconia cordata</name>
    <dbReference type="NCBI Taxonomy" id="56857"/>
    <lineage>
        <taxon>Eukaryota</taxon>
        <taxon>Viridiplantae</taxon>
        <taxon>Streptophyta</taxon>
        <taxon>Embryophyta</taxon>
        <taxon>Tracheophyta</taxon>
        <taxon>Spermatophyta</taxon>
        <taxon>Magnoliopsida</taxon>
        <taxon>Ranunculales</taxon>
        <taxon>Papaveraceae</taxon>
        <taxon>Papaveroideae</taxon>
        <taxon>Macleaya</taxon>
    </lineage>
</organism>
<dbReference type="SUPFAM" id="SSF90229">
    <property type="entry name" value="CCCH zinc finger"/>
    <property type="match status" value="3"/>
</dbReference>
<comment type="caution">
    <text evidence="8">The sequence shown here is derived from an EMBL/GenBank/DDBJ whole genome shotgun (WGS) entry which is preliminary data.</text>
</comment>
<dbReference type="Pfam" id="PF14608">
    <property type="entry name" value="zf-CCCH_2"/>
    <property type="match status" value="2"/>
</dbReference>
<feature type="compositionally biased region" description="Polar residues" evidence="6">
    <location>
        <begin position="479"/>
        <end position="540"/>
    </location>
</feature>
<reference evidence="8 9" key="1">
    <citation type="journal article" date="2017" name="Mol. Plant">
        <title>The Genome of Medicinal Plant Macleaya cordata Provides New Insights into Benzylisoquinoline Alkaloids Metabolism.</title>
        <authorList>
            <person name="Liu X."/>
            <person name="Liu Y."/>
            <person name="Huang P."/>
            <person name="Ma Y."/>
            <person name="Qing Z."/>
            <person name="Tang Q."/>
            <person name="Cao H."/>
            <person name="Cheng P."/>
            <person name="Zheng Y."/>
            <person name="Yuan Z."/>
            <person name="Zhou Y."/>
            <person name="Liu J."/>
            <person name="Tang Z."/>
            <person name="Zhuo Y."/>
            <person name="Zhang Y."/>
            <person name="Yu L."/>
            <person name="Huang J."/>
            <person name="Yang P."/>
            <person name="Peng Q."/>
            <person name="Zhang J."/>
            <person name="Jiang W."/>
            <person name="Zhang Z."/>
            <person name="Lin K."/>
            <person name="Ro D.K."/>
            <person name="Chen X."/>
            <person name="Xiong X."/>
            <person name="Shang Y."/>
            <person name="Huang S."/>
            <person name="Zeng J."/>
        </authorList>
    </citation>
    <scope>NUCLEOTIDE SEQUENCE [LARGE SCALE GENOMIC DNA]</scope>
    <source>
        <strain evidence="9">cv. BLH2017</strain>
        <tissue evidence="8">Root</tissue>
    </source>
</reference>
<feature type="compositionally biased region" description="Basic and acidic residues" evidence="6">
    <location>
        <begin position="263"/>
        <end position="286"/>
    </location>
</feature>
<evidence type="ECO:0000256" key="2">
    <source>
        <dbReference type="ARBA" id="ARBA00022737"/>
    </source>
</evidence>
<feature type="region of interest" description="Disordered" evidence="6">
    <location>
        <begin position="479"/>
        <end position="547"/>
    </location>
</feature>
<dbReference type="InParanoid" id="A0A200QDC0"/>
<dbReference type="InterPro" id="IPR045124">
    <property type="entry name" value="Su(sable)-like"/>
</dbReference>
<dbReference type="Gene3D" id="2.30.30.1190">
    <property type="match status" value="1"/>
</dbReference>
<dbReference type="OrthoDB" id="411372at2759"/>
<accession>A0A200QDC0</accession>
<dbReference type="GO" id="GO:0045892">
    <property type="term" value="P:negative regulation of DNA-templated transcription"/>
    <property type="evidence" value="ECO:0007669"/>
    <property type="project" value="InterPro"/>
</dbReference>
<proteinExistence type="predicted"/>
<feature type="region of interest" description="Disordered" evidence="6">
    <location>
        <begin position="561"/>
        <end position="617"/>
    </location>
</feature>
<evidence type="ECO:0000256" key="3">
    <source>
        <dbReference type="ARBA" id="ARBA00022771"/>
    </source>
</evidence>
<feature type="region of interest" description="Disordered" evidence="6">
    <location>
        <begin position="257"/>
        <end position="292"/>
    </location>
</feature>
<dbReference type="Pfam" id="PF00642">
    <property type="entry name" value="zf-CCCH"/>
    <property type="match status" value="1"/>
</dbReference>
<gene>
    <name evidence="8" type="ORF">BVC80_209g156</name>
</gene>
<dbReference type="STRING" id="56857.A0A200QDC0"/>
<dbReference type="OMA" id="HQREETC"/>
<dbReference type="AlphaFoldDB" id="A0A200QDC0"/>
<feature type="compositionally biased region" description="Basic and acidic residues" evidence="6">
    <location>
        <begin position="568"/>
        <end position="579"/>
    </location>
</feature>
<keyword evidence="2" id="KW-0677">Repeat</keyword>
<feature type="compositionally biased region" description="Basic residues" evidence="6">
    <location>
        <begin position="361"/>
        <end position="375"/>
    </location>
</feature>
<feature type="zinc finger region" description="C3H1-type" evidence="5">
    <location>
        <begin position="452"/>
        <end position="475"/>
    </location>
</feature>
<evidence type="ECO:0000313" key="8">
    <source>
        <dbReference type="EMBL" id="OVA08422.1"/>
    </source>
</evidence>
<feature type="domain" description="C3H1-type" evidence="7">
    <location>
        <begin position="452"/>
        <end position="475"/>
    </location>
</feature>
<feature type="region of interest" description="Disordered" evidence="6">
    <location>
        <begin position="361"/>
        <end position="380"/>
    </location>
</feature>
<keyword evidence="9" id="KW-1185">Reference proteome</keyword>
<evidence type="ECO:0000256" key="5">
    <source>
        <dbReference type="PROSITE-ProRule" id="PRU00723"/>
    </source>
</evidence>
<sequence>MAEGAPFAFRHRRSHLKSETVGTLLRILSLCVEESQSSHPHPIVSDALNPGVHNEELERITQQESQNEILLIENDLLSNKSVEVISIEPSTLVVEKDMIIDEVVASINNHCDLVEESRQGDEEIKIDKHLNFEILGAIKPAEDTEVGLFSSEQNVVEEVAHEMQQKETGLTKPVNLDTTMDCSVCLITDMEIEDGEIPDDTWVYGQSIDLFHEDSALLEEMKVGGDQNLGEVIRKSESDNVEKHVASTFCRASTTDSMNSIQEELKRKSGEKHDRDDILGYKRSGDVEQADGDDGMLEARRNAKGGGEAKGVVNLPQTYLDNLGYSFKTSDNIMTDDQGSAPKVKDTKGGDKIKRVLTKERKAKKKRNERKRRAEKNKEQGVKRLKIVPILKPKVVKYCEFFLKGRCQKGDSCKFSHDTIPLTKSEPCTFFARNSCMKGDDCPFDHQLSKYPCNNYVSKGDCIRGDKCLFSHKLVESRSPSSNIKQTEAGSQSLLGNSNTKRNQTTKNTHSQTLNNISKETSLRTPSSAGTLVQRNSVENMSGRLKTPAYAPKGVTFLSFGNAPTHDSSNRDVQKDQKASGKPQNSNELLWKMPATPLPLCRSSTNPSPNGQNKNSAERALTSTLAFAAKYEAEMMKGRSICSTDLITEANKASKSSTSSSIDNVQNGWMKASPILQEFLFGVGGDGKL</sequence>
<dbReference type="EMBL" id="MVGT01002328">
    <property type="protein sequence ID" value="OVA08422.1"/>
    <property type="molecule type" value="Genomic_DNA"/>
</dbReference>
<feature type="domain" description="C3H1-type" evidence="7">
    <location>
        <begin position="393"/>
        <end position="420"/>
    </location>
</feature>
<keyword evidence="1 5" id="KW-0479">Metal-binding</keyword>
<keyword evidence="4 5" id="KW-0862">Zinc</keyword>
<feature type="zinc finger region" description="C3H1-type" evidence="5">
    <location>
        <begin position="393"/>
        <end position="420"/>
    </location>
</feature>
<dbReference type="PANTHER" id="PTHR13119:SF12">
    <property type="entry name" value="PROTEIN SUPPRESSOR OF SABLE"/>
    <property type="match status" value="1"/>
</dbReference>
<dbReference type="GO" id="GO:0005634">
    <property type="term" value="C:nucleus"/>
    <property type="evidence" value="ECO:0007669"/>
    <property type="project" value="TreeGrafter"/>
</dbReference>
<evidence type="ECO:0000256" key="1">
    <source>
        <dbReference type="ARBA" id="ARBA00022723"/>
    </source>
</evidence>
<dbReference type="InterPro" id="IPR000571">
    <property type="entry name" value="Znf_CCCH"/>
</dbReference>
<dbReference type="SMART" id="SM00356">
    <property type="entry name" value="ZnF_C3H1"/>
    <property type="match status" value="3"/>
</dbReference>
<evidence type="ECO:0000259" key="7">
    <source>
        <dbReference type="PROSITE" id="PS50103"/>
    </source>
</evidence>
<dbReference type="FunCoup" id="A0A200QDC0">
    <property type="interactions" value="707"/>
</dbReference>
<evidence type="ECO:0000313" key="9">
    <source>
        <dbReference type="Proteomes" id="UP000195402"/>
    </source>
</evidence>
<evidence type="ECO:0000256" key="4">
    <source>
        <dbReference type="ARBA" id="ARBA00022833"/>
    </source>
</evidence>
<dbReference type="GO" id="GO:0003723">
    <property type="term" value="F:RNA binding"/>
    <property type="evidence" value="ECO:0007669"/>
    <property type="project" value="InterPro"/>
</dbReference>
<dbReference type="InterPro" id="IPR036855">
    <property type="entry name" value="Znf_CCCH_sf"/>
</dbReference>